<feature type="domain" description="PTS EIIA type-1" evidence="7">
    <location>
        <begin position="49"/>
        <end position="153"/>
    </location>
</feature>
<dbReference type="GO" id="GO:0016301">
    <property type="term" value="F:kinase activity"/>
    <property type="evidence" value="ECO:0007669"/>
    <property type="project" value="UniProtKB-KW"/>
</dbReference>
<evidence type="ECO:0000256" key="1">
    <source>
        <dbReference type="ARBA" id="ARBA00004496"/>
    </source>
</evidence>
<dbReference type="FunFam" id="2.70.70.10:FF:000001">
    <property type="entry name" value="PTS system glucose-specific IIA component"/>
    <property type="match status" value="1"/>
</dbReference>
<reference evidence="9" key="1">
    <citation type="submission" date="2016-10" db="EMBL/GenBank/DDBJ databases">
        <authorList>
            <person name="Varghese N."/>
            <person name="Submissions S."/>
        </authorList>
    </citation>
    <scope>NUCLEOTIDE SEQUENCE [LARGE SCALE GENOMIC DNA]</scope>
    <source>
        <strain evidence="9">DSM 22619</strain>
    </source>
</reference>
<keyword evidence="3" id="KW-0762">Sugar transport</keyword>
<evidence type="ECO:0000259" key="7">
    <source>
        <dbReference type="PROSITE" id="PS51093"/>
    </source>
</evidence>
<dbReference type="NCBIfam" id="TIGR00830">
    <property type="entry name" value="PTBA"/>
    <property type="match status" value="1"/>
</dbReference>
<evidence type="ECO:0000313" key="8">
    <source>
        <dbReference type="EMBL" id="SDC04418.1"/>
    </source>
</evidence>
<dbReference type="PANTHER" id="PTHR45008">
    <property type="entry name" value="PTS SYSTEM GLUCOSE-SPECIFIC EIIA COMPONENT"/>
    <property type="match status" value="1"/>
</dbReference>
<dbReference type="AlphaFoldDB" id="A0A1G6ID79"/>
<dbReference type="PROSITE" id="PS51093">
    <property type="entry name" value="PTS_EIIA_TYPE_1"/>
    <property type="match status" value="1"/>
</dbReference>
<dbReference type="STRING" id="604330.SAMN04489857_0297"/>
<organism evidence="8 9">
    <name type="scientific">Parafannyhessea umbonata</name>
    <dbReference type="NCBI Taxonomy" id="604330"/>
    <lineage>
        <taxon>Bacteria</taxon>
        <taxon>Bacillati</taxon>
        <taxon>Actinomycetota</taxon>
        <taxon>Coriobacteriia</taxon>
        <taxon>Coriobacteriales</taxon>
        <taxon>Atopobiaceae</taxon>
        <taxon>Parafannyhessea</taxon>
    </lineage>
</organism>
<evidence type="ECO:0000256" key="3">
    <source>
        <dbReference type="ARBA" id="ARBA00022597"/>
    </source>
</evidence>
<dbReference type="Proteomes" id="UP000198528">
    <property type="component" value="Unassembled WGS sequence"/>
</dbReference>
<evidence type="ECO:0000256" key="4">
    <source>
        <dbReference type="ARBA" id="ARBA00022679"/>
    </source>
</evidence>
<gene>
    <name evidence="8" type="ORF">SAMN04487824_102124</name>
</gene>
<dbReference type="Pfam" id="PF00358">
    <property type="entry name" value="PTS_EIIA_1"/>
    <property type="match status" value="1"/>
</dbReference>
<sequence length="188" mass="19466">MGLVEKIKNAMFRPDGNSEAPAPASFVTAPGTIYAPVTGTVVTLDEVHDEAISGGFFGEGVGIVPQVGVVYAPVSGRIGATTVTNHAIGMTMAGGVDILIHVGIDTVEMNGEGFTRLVESNQKVKAGTPLLTFDIDAIREAGHDDVVTIVVTNYSDYGSVDNVSDSNTMIAGHPLVKVGDPLLVVTTK</sequence>
<evidence type="ECO:0000256" key="5">
    <source>
        <dbReference type="ARBA" id="ARBA00022683"/>
    </source>
</evidence>
<keyword evidence="4" id="KW-0808">Transferase</keyword>
<dbReference type="InterPro" id="IPR001127">
    <property type="entry name" value="PTS_EIIA_1_perm"/>
</dbReference>
<evidence type="ECO:0000256" key="2">
    <source>
        <dbReference type="ARBA" id="ARBA00022448"/>
    </source>
</evidence>
<name>A0A1G6ID79_9ACTN</name>
<dbReference type="EMBL" id="FMZL01000002">
    <property type="protein sequence ID" value="SDC04418.1"/>
    <property type="molecule type" value="Genomic_DNA"/>
</dbReference>
<evidence type="ECO:0000256" key="6">
    <source>
        <dbReference type="ARBA" id="ARBA00022777"/>
    </source>
</evidence>
<keyword evidence="6" id="KW-0418">Kinase</keyword>
<dbReference type="RefSeq" id="WP_090844923.1">
    <property type="nucleotide sequence ID" value="NZ_FMZL01000002.1"/>
</dbReference>
<dbReference type="InterPro" id="IPR011055">
    <property type="entry name" value="Dup_hybrid_motif"/>
</dbReference>
<evidence type="ECO:0000313" key="9">
    <source>
        <dbReference type="Proteomes" id="UP000198528"/>
    </source>
</evidence>
<dbReference type="GO" id="GO:0009401">
    <property type="term" value="P:phosphoenolpyruvate-dependent sugar phosphotransferase system"/>
    <property type="evidence" value="ECO:0007669"/>
    <property type="project" value="UniProtKB-KW"/>
</dbReference>
<dbReference type="GO" id="GO:0005737">
    <property type="term" value="C:cytoplasm"/>
    <property type="evidence" value="ECO:0007669"/>
    <property type="project" value="UniProtKB-SubCell"/>
</dbReference>
<proteinExistence type="predicted"/>
<comment type="subcellular location">
    <subcellularLocation>
        <location evidence="1">Cytoplasm</location>
    </subcellularLocation>
</comment>
<dbReference type="PANTHER" id="PTHR45008:SF1">
    <property type="entry name" value="PTS SYSTEM GLUCOSE-SPECIFIC EIIA COMPONENT"/>
    <property type="match status" value="1"/>
</dbReference>
<dbReference type="PROSITE" id="PS00371">
    <property type="entry name" value="PTS_EIIA_TYPE_1_HIS"/>
    <property type="match status" value="1"/>
</dbReference>
<dbReference type="InterPro" id="IPR050890">
    <property type="entry name" value="PTS_EIIA_component"/>
</dbReference>
<protein>
    <submittedName>
        <fullName evidence="8">PTS system IIA component, Glc family (TC 4.A.1)</fullName>
    </submittedName>
</protein>
<accession>A0A1G6ID79</accession>
<keyword evidence="2" id="KW-0813">Transport</keyword>
<dbReference type="Gene3D" id="2.70.70.10">
    <property type="entry name" value="Glucose Permease (Domain IIA)"/>
    <property type="match status" value="1"/>
</dbReference>
<dbReference type="SUPFAM" id="SSF51261">
    <property type="entry name" value="Duplicated hybrid motif"/>
    <property type="match status" value="1"/>
</dbReference>
<keyword evidence="9" id="KW-1185">Reference proteome</keyword>
<keyword evidence="5" id="KW-0598">Phosphotransferase system</keyword>